<dbReference type="Gene3D" id="2.60.40.680">
    <property type="match status" value="1"/>
</dbReference>
<evidence type="ECO:0000313" key="3">
    <source>
        <dbReference type="EMBL" id="QKN23670.1"/>
    </source>
</evidence>
<dbReference type="EMBL" id="CP046051">
    <property type="protein sequence ID" value="QKN23670.1"/>
    <property type="molecule type" value="Genomic_DNA"/>
</dbReference>
<dbReference type="InterPro" id="IPR008965">
    <property type="entry name" value="CBM2/CBM3_carb-bd_dom_sf"/>
</dbReference>
<reference evidence="4" key="3">
    <citation type="journal article" date="2022" name="Int. J. Syst. Evol. Microbiol.">
        <title>Caproicibacterium lactatifermentans sp. nov., isolated from pit clay used for the production of Chinese strong aroma-type liquor.</title>
        <authorList>
            <person name="Wang H."/>
            <person name="Gu Y."/>
            <person name="Zhao D."/>
            <person name="Qiao Z."/>
            <person name="Zheng J."/>
            <person name="Gao J."/>
            <person name="Ren C."/>
            <person name="Xu Y."/>
        </authorList>
    </citation>
    <scope>NUCLEOTIDE SEQUENCE</scope>
    <source>
        <strain evidence="4">JNU-WLY1368</strain>
    </source>
</reference>
<keyword evidence="2" id="KW-0472">Membrane</keyword>
<evidence type="ECO:0000256" key="1">
    <source>
        <dbReference type="SAM" id="MobiDB-lite"/>
    </source>
</evidence>
<dbReference type="KEGG" id="clf:GJQ69_03760"/>
<evidence type="ECO:0000313" key="5">
    <source>
        <dbReference type="Proteomes" id="UP000501316"/>
    </source>
</evidence>
<dbReference type="Proteomes" id="UP000509623">
    <property type="component" value="Chromosome"/>
</dbReference>
<dbReference type="GO" id="GO:0030246">
    <property type="term" value="F:carbohydrate binding"/>
    <property type="evidence" value="ECO:0007669"/>
    <property type="project" value="InterPro"/>
</dbReference>
<dbReference type="SUPFAM" id="SSF49384">
    <property type="entry name" value="Carbohydrate-binding domain"/>
    <property type="match status" value="1"/>
</dbReference>
<name>A0A859DPF9_9FIRM</name>
<keyword evidence="2" id="KW-0812">Transmembrane</keyword>
<evidence type="ECO:0008006" key="7">
    <source>
        <dbReference type="Google" id="ProtNLM"/>
    </source>
</evidence>
<feature type="region of interest" description="Disordered" evidence="1">
    <location>
        <begin position="292"/>
        <end position="379"/>
    </location>
</feature>
<evidence type="ECO:0000313" key="4">
    <source>
        <dbReference type="EMBL" id="QKO29657.1"/>
    </source>
</evidence>
<keyword evidence="6" id="KW-1185">Reference proteome</keyword>
<dbReference type="EMBL" id="CP046161">
    <property type="protein sequence ID" value="QKO29657.1"/>
    <property type="molecule type" value="Genomic_DNA"/>
</dbReference>
<feature type="transmembrane region" description="Helical" evidence="2">
    <location>
        <begin position="392"/>
        <end position="413"/>
    </location>
</feature>
<evidence type="ECO:0000256" key="2">
    <source>
        <dbReference type="SAM" id="Phobius"/>
    </source>
</evidence>
<feature type="compositionally biased region" description="Polar residues" evidence="1">
    <location>
        <begin position="364"/>
        <end position="376"/>
    </location>
</feature>
<organism evidence="3 5">
    <name type="scientific">Caproicibacterium lactatifermentans</name>
    <dbReference type="NCBI Taxonomy" id="2666138"/>
    <lineage>
        <taxon>Bacteria</taxon>
        <taxon>Bacillati</taxon>
        <taxon>Bacillota</taxon>
        <taxon>Clostridia</taxon>
        <taxon>Eubacteriales</taxon>
        <taxon>Oscillospiraceae</taxon>
        <taxon>Caproicibacterium</taxon>
    </lineage>
</organism>
<dbReference type="RefSeq" id="WP_086035980.1">
    <property type="nucleotide sequence ID" value="NZ_CP046051.1"/>
</dbReference>
<sequence length="439" mass="46479">MKRKKHGRWKWVLLAATAAAVVCCISVYANLRSGDGPSFQLQTSSAWCRSGDKVQVQLSASPGRTAPGAFRALLQYDSDAFEYCSKEGAPQTYGADIYVWQSNPLVTVYTCNTQQSAAPQLAGNVITYTFRVRQGTSAGRYSFRLSTDEICDFAGKSLPPCAQTETSVSVTSAESSASSAVSSNISSASSSLPSSASVIQQPHLSALELEDHTLGQLRPTFQPDITFYQVTVPQSCTDLWLRTQQSAGTAVSADRHSLKAAGSDTVIQVTAQTAGSHTKTVYTILVHRSHDASSAGTVGAQTKKRKTERAPSAVSSKKEKRTSSASKQTTHKKKTSASSSKVSKKTKRSSSSAASDTEAYAPSGISQKPGAQQTGGLQARHSDGFSGFQTGVLVTLLIACAATAVVLVVRAVCRKRKAEGKAEQEANDTNKTGPDEQGK</sequence>
<protein>
    <recommendedName>
        <fullName evidence="7">Cadherin-like beta sandwich domain-containing protein</fullName>
    </recommendedName>
</protein>
<feature type="compositionally biased region" description="Low complexity" evidence="1">
    <location>
        <begin position="349"/>
        <end position="361"/>
    </location>
</feature>
<keyword evidence="2" id="KW-1133">Transmembrane helix</keyword>
<accession>A0A859DPF9</accession>
<feature type="region of interest" description="Disordered" evidence="1">
    <location>
        <begin position="416"/>
        <end position="439"/>
    </location>
</feature>
<reference evidence="4" key="2">
    <citation type="journal article" date="2021" name="Appl. Environ. Microbiol.">
        <title>Adaptability of a Caproate-Producing Bacterium Contributes to Its Dominance in an Anaerobic Fermentation System.</title>
        <authorList>
            <person name="Wang H."/>
            <person name="Gu Y."/>
            <person name="Zhou W."/>
            <person name="Zhao D."/>
            <person name="Qiao Z."/>
            <person name="Zheng J."/>
            <person name="Gao J."/>
            <person name="Chen X."/>
            <person name="Ren C."/>
            <person name="Xu Y."/>
        </authorList>
    </citation>
    <scope>NUCLEOTIDE SEQUENCE</scope>
    <source>
        <strain evidence="4">JNU-WLY1368</strain>
    </source>
</reference>
<reference evidence="5 6" key="1">
    <citation type="submission" date="2019-11" db="EMBL/GenBank/DDBJ databases">
        <authorList>
            <person name="Ren C."/>
            <person name="Wang H."/>
            <person name="Xu Y."/>
        </authorList>
    </citation>
    <scope>NUCLEOTIDE SEQUENCE [LARGE SCALE GENOMIC DNA]</scope>
    <source>
        <strain evidence="6">JNU-WLY1368</strain>
        <strain evidence="3 5">LBM 19010</strain>
    </source>
</reference>
<gene>
    <name evidence="3" type="ORF">GJQ69_03760</name>
    <name evidence="4" type="ORF">GKP14_00610</name>
</gene>
<proteinExistence type="predicted"/>
<evidence type="ECO:0000313" key="6">
    <source>
        <dbReference type="Proteomes" id="UP000509623"/>
    </source>
</evidence>
<dbReference type="Proteomes" id="UP000501316">
    <property type="component" value="Chromosome"/>
</dbReference>
<dbReference type="AlphaFoldDB" id="A0A859DPF9"/>